<reference evidence="2" key="2">
    <citation type="submission" date="2023-05" db="EMBL/GenBank/DDBJ databases">
        <authorList>
            <consortium name="Lawrence Berkeley National Laboratory"/>
            <person name="Steindorff A."/>
            <person name="Hensen N."/>
            <person name="Bonometti L."/>
            <person name="Westerberg I."/>
            <person name="Brannstrom I.O."/>
            <person name="Guillou S."/>
            <person name="Cros-Aarteil S."/>
            <person name="Calhoun S."/>
            <person name="Haridas S."/>
            <person name="Kuo A."/>
            <person name="Mondo S."/>
            <person name="Pangilinan J."/>
            <person name="Riley R."/>
            <person name="Labutti K."/>
            <person name="Andreopoulos B."/>
            <person name="Lipzen A."/>
            <person name="Chen C."/>
            <person name="Yanf M."/>
            <person name="Daum C."/>
            <person name="Ng V."/>
            <person name="Clum A."/>
            <person name="Ohm R."/>
            <person name="Martin F."/>
            <person name="Silar P."/>
            <person name="Natvig D."/>
            <person name="Lalanne C."/>
            <person name="Gautier V."/>
            <person name="Ament-Velasquez S.L."/>
            <person name="Kruys A."/>
            <person name="Hutchinson M.I."/>
            <person name="Powell A.J."/>
            <person name="Barry K."/>
            <person name="Miller A.N."/>
            <person name="Grigoriev I.V."/>
            <person name="Debuchy R."/>
            <person name="Gladieux P."/>
            <person name="Thoren M.H."/>
            <person name="Johannesson H."/>
        </authorList>
    </citation>
    <scope>NUCLEOTIDE SEQUENCE</scope>
    <source>
        <strain evidence="2">CBS 508.74</strain>
    </source>
</reference>
<evidence type="ECO:0000313" key="2">
    <source>
        <dbReference type="EMBL" id="KAK4113057.1"/>
    </source>
</evidence>
<gene>
    <name evidence="2" type="ORF">N656DRAFT_797599</name>
</gene>
<protein>
    <submittedName>
        <fullName evidence="2">Uncharacterized protein</fullName>
    </submittedName>
</protein>
<dbReference type="Proteomes" id="UP001302812">
    <property type="component" value="Unassembled WGS sequence"/>
</dbReference>
<accession>A0AAN6TEQ6</accession>
<feature type="region of interest" description="Disordered" evidence="1">
    <location>
        <begin position="1"/>
        <end position="55"/>
    </location>
</feature>
<dbReference type="AlphaFoldDB" id="A0AAN6TEQ6"/>
<sequence>MPTADAPKLQPPMEAANNLNPDSDPAFSQVGAGAGAQGTERIVTKQPKAEPLPTMNIDEHELGLRGGRFMLGCTCCDGMCSFHKGCC</sequence>
<proteinExistence type="predicted"/>
<dbReference type="EMBL" id="MU853340">
    <property type="protein sequence ID" value="KAK4113057.1"/>
    <property type="molecule type" value="Genomic_DNA"/>
</dbReference>
<comment type="caution">
    <text evidence="2">The sequence shown here is derived from an EMBL/GenBank/DDBJ whole genome shotgun (WGS) entry which is preliminary data.</text>
</comment>
<reference evidence="2" key="1">
    <citation type="journal article" date="2023" name="Mol. Phylogenet. Evol.">
        <title>Genome-scale phylogeny and comparative genomics of the fungal order Sordariales.</title>
        <authorList>
            <person name="Hensen N."/>
            <person name="Bonometti L."/>
            <person name="Westerberg I."/>
            <person name="Brannstrom I.O."/>
            <person name="Guillou S."/>
            <person name="Cros-Aarteil S."/>
            <person name="Calhoun S."/>
            <person name="Haridas S."/>
            <person name="Kuo A."/>
            <person name="Mondo S."/>
            <person name="Pangilinan J."/>
            <person name="Riley R."/>
            <person name="LaButti K."/>
            <person name="Andreopoulos B."/>
            <person name="Lipzen A."/>
            <person name="Chen C."/>
            <person name="Yan M."/>
            <person name="Daum C."/>
            <person name="Ng V."/>
            <person name="Clum A."/>
            <person name="Steindorff A."/>
            <person name="Ohm R.A."/>
            <person name="Martin F."/>
            <person name="Silar P."/>
            <person name="Natvig D.O."/>
            <person name="Lalanne C."/>
            <person name="Gautier V."/>
            <person name="Ament-Velasquez S.L."/>
            <person name="Kruys A."/>
            <person name="Hutchinson M.I."/>
            <person name="Powell A.J."/>
            <person name="Barry K."/>
            <person name="Miller A.N."/>
            <person name="Grigoriev I.V."/>
            <person name="Debuchy R."/>
            <person name="Gladieux P."/>
            <person name="Hiltunen Thoren M."/>
            <person name="Johannesson H."/>
        </authorList>
    </citation>
    <scope>NUCLEOTIDE SEQUENCE</scope>
    <source>
        <strain evidence="2">CBS 508.74</strain>
    </source>
</reference>
<dbReference type="RefSeq" id="XP_064670627.1">
    <property type="nucleotide sequence ID" value="XM_064817663.1"/>
</dbReference>
<dbReference type="GeneID" id="89941788"/>
<keyword evidence="3" id="KW-1185">Reference proteome</keyword>
<evidence type="ECO:0000256" key="1">
    <source>
        <dbReference type="SAM" id="MobiDB-lite"/>
    </source>
</evidence>
<organism evidence="2 3">
    <name type="scientific">Canariomyces notabilis</name>
    <dbReference type="NCBI Taxonomy" id="2074819"/>
    <lineage>
        <taxon>Eukaryota</taxon>
        <taxon>Fungi</taxon>
        <taxon>Dikarya</taxon>
        <taxon>Ascomycota</taxon>
        <taxon>Pezizomycotina</taxon>
        <taxon>Sordariomycetes</taxon>
        <taxon>Sordariomycetidae</taxon>
        <taxon>Sordariales</taxon>
        <taxon>Chaetomiaceae</taxon>
        <taxon>Canariomyces</taxon>
    </lineage>
</organism>
<name>A0AAN6TEQ6_9PEZI</name>
<evidence type="ECO:0000313" key="3">
    <source>
        <dbReference type="Proteomes" id="UP001302812"/>
    </source>
</evidence>